<proteinExistence type="predicted"/>
<dbReference type="EMBL" id="JAHRHJ020000011">
    <property type="protein sequence ID" value="KAH9296678.1"/>
    <property type="molecule type" value="Genomic_DNA"/>
</dbReference>
<gene>
    <name evidence="1" type="ORF">KI387_044258</name>
</gene>
<dbReference type="SUPFAM" id="SSF50630">
    <property type="entry name" value="Acid proteases"/>
    <property type="match status" value="1"/>
</dbReference>
<dbReference type="CDD" id="cd00303">
    <property type="entry name" value="retropepsin_like"/>
    <property type="match status" value="1"/>
</dbReference>
<keyword evidence="2" id="KW-1185">Reference proteome</keyword>
<dbReference type="Pfam" id="PF08284">
    <property type="entry name" value="RVP_2"/>
    <property type="match status" value="1"/>
</dbReference>
<organism evidence="1 2">
    <name type="scientific">Taxus chinensis</name>
    <name type="common">Chinese yew</name>
    <name type="synonym">Taxus wallichiana var. chinensis</name>
    <dbReference type="NCBI Taxonomy" id="29808"/>
    <lineage>
        <taxon>Eukaryota</taxon>
        <taxon>Viridiplantae</taxon>
        <taxon>Streptophyta</taxon>
        <taxon>Embryophyta</taxon>
        <taxon>Tracheophyta</taxon>
        <taxon>Spermatophyta</taxon>
        <taxon>Pinopsida</taxon>
        <taxon>Pinidae</taxon>
        <taxon>Conifers II</taxon>
        <taxon>Cupressales</taxon>
        <taxon>Taxaceae</taxon>
        <taxon>Taxus</taxon>
    </lineage>
</organism>
<reference evidence="1 2" key="1">
    <citation type="journal article" date="2021" name="Nat. Plants">
        <title>The Taxus genome provides insights into paclitaxel biosynthesis.</title>
        <authorList>
            <person name="Xiong X."/>
            <person name="Gou J."/>
            <person name="Liao Q."/>
            <person name="Li Y."/>
            <person name="Zhou Q."/>
            <person name="Bi G."/>
            <person name="Li C."/>
            <person name="Du R."/>
            <person name="Wang X."/>
            <person name="Sun T."/>
            <person name="Guo L."/>
            <person name="Liang H."/>
            <person name="Lu P."/>
            <person name="Wu Y."/>
            <person name="Zhang Z."/>
            <person name="Ro D.K."/>
            <person name="Shang Y."/>
            <person name="Huang S."/>
            <person name="Yan J."/>
        </authorList>
    </citation>
    <scope>NUCLEOTIDE SEQUENCE [LARGE SCALE GENOMIC DNA]</scope>
    <source>
        <strain evidence="1">Ta-2019</strain>
    </source>
</reference>
<dbReference type="InterPro" id="IPR021109">
    <property type="entry name" value="Peptidase_aspartic_dom_sf"/>
</dbReference>
<evidence type="ECO:0000313" key="1">
    <source>
        <dbReference type="EMBL" id="KAH9296678.1"/>
    </source>
</evidence>
<protein>
    <submittedName>
        <fullName evidence="1">Uncharacterized protein</fullName>
    </submittedName>
</protein>
<name>A0AA38FBN1_TAXCH</name>
<dbReference type="AlphaFoldDB" id="A0AA38FBN1"/>
<comment type="caution">
    <text evidence="1">The sequence shown here is derived from an EMBL/GenBank/DDBJ whole genome shotgun (WGS) entry which is preliminary data.</text>
</comment>
<dbReference type="Gene3D" id="2.40.70.10">
    <property type="entry name" value="Acid Proteases"/>
    <property type="match status" value="1"/>
</dbReference>
<evidence type="ECO:0000313" key="2">
    <source>
        <dbReference type="Proteomes" id="UP000824469"/>
    </source>
</evidence>
<accession>A0AA38FBN1</accession>
<sequence>MDDGDGVVLDSADAGQEEETFPQEIIATLSSTLMYKAFRIRGVMQGQRVVVLIDSGATHNFIDASLVERWGLQTEDFEGFNVVVANGESMRCTRWVPQVSIMMGNYTVTNDFHIVGMGVTNIVLGVQWLHSLGEFQTNFQMMELKFKSEGRNVILRGLSIGAPRVVTAEGMERNFQHDEGFYYCGSMWSMMDVDVTSSVAHETVIEIGDTGSDHLSLSLCWLSKVSVDWRSHFLVEYSKNRHTCEILDGHIQDDTYRLEDEMIFYQDRLYLVFISERFRWHGLREDILNFIQGCTVCRYNKSELTGSSCSGSALDNTPMYFIASGHGGHFTHVLVSGGMELTQLPGYSVGYHSSQEVNYVELTLSIDHVLESWDFSPMGHIEIHYEELYSHTNVGHMGELARFVWIQVISQVDPGDSTGFRVDFCTQELIGERVMSPRMMASEWQGLDKLAILMWVPVESQFGYHSTSQTTFISIQHGGHDDYMGVLGYFGLHLIFG</sequence>
<dbReference type="Proteomes" id="UP000824469">
    <property type="component" value="Unassembled WGS sequence"/>
</dbReference>